<dbReference type="Gene3D" id="3.40.50.450">
    <property type="match status" value="1"/>
</dbReference>
<reference evidence="2 3" key="1">
    <citation type="submission" date="2024-06" db="EMBL/GenBank/DDBJ databases">
        <title>Sorghum-associated microbial communities from plants grown in Nebraska, USA.</title>
        <authorList>
            <person name="Schachtman D."/>
        </authorList>
    </citation>
    <scope>NUCLEOTIDE SEQUENCE [LARGE SCALE GENOMIC DNA]</scope>
    <source>
        <strain evidence="2 3">2814</strain>
    </source>
</reference>
<name>A0ABV2R9I4_9CAUL</name>
<accession>A0ABV2R9I4</accession>
<evidence type="ECO:0000313" key="2">
    <source>
        <dbReference type="EMBL" id="MET4683246.1"/>
    </source>
</evidence>
<dbReference type="InterPro" id="IPR039470">
    <property type="entry name" value="Nuc_deoxyri_tr2"/>
</dbReference>
<comment type="caution">
    <text evidence="2">The sequence shown here is derived from an EMBL/GenBank/DDBJ whole genome shotgun (WGS) entry which is preliminary data.</text>
</comment>
<keyword evidence="1" id="KW-0732">Signal</keyword>
<feature type="signal peptide" evidence="1">
    <location>
        <begin position="1"/>
        <end position="32"/>
    </location>
</feature>
<dbReference type="EMBL" id="JBEPTF010000001">
    <property type="protein sequence ID" value="MET4683246.1"/>
    <property type="molecule type" value="Genomic_DNA"/>
</dbReference>
<sequence>MPPKVEDGTEPMPKTLVALTLAVAALAAPALAQTPRTGPTVVTSPQPLPIDAPRPRVFLGGSIDMGGAPDWQAAMTSALSDMDVTILNPRRPDWNPDWRPEADEPEFRRQVEWELAALESADVIVMYFAPGTQSPISLLEMGLHARGGKLVVLAPEGFWRKGNVDITAQAYGVRQVRTMAELTAAVRERLAKAATEGRFAR</sequence>
<dbReference type="Proteomes" id="UP001549313">
    <property type="component" value="Unassembled WGS sequence"/>
</dbReference>
<evidence type="ECO:0000313" key="3">
    <source>
        <dbReference type="Proteomes" id="UP001549313"/>
    </source>
</evidence>
<evidence type="ECO:0000256" key="1">
    <source>
        <dbReference type="SAM" id="SignalP"/>
    </source>
</evidence>
<feature type="chain" id="PRO_5047261890" description="Nucleoside 2-deoxyribosyltransferase" evidence="1">
    <location>
        <begin position="33"/>
        <end position="201"/>
    </location>
</feature>
<dbReference type="Pfam" id="PF15891">
    <property type="entry name" value="Nuc_deoxyri_tr2"/>
    <property type="match status" value="1"/>
</dbReference>
<protein>
    <recommendedName>
        <fullName evidence="4">Nucleoside 2-deoxyribosyltransferase</fullName>
    </recommendedName>
</protein>
<proteinExistence type="predicted"/>
<organism evidence="2 3">
    <name type="scientific">Brevundimonas faecalis</name>
    <dbReference type="NCBI Taxonomy" id="947378"/>
    <lineage>
        <taxon>Bacteria</taxon>
        <taxon>Pseudomonadati</taxon>
        <taxon>Pseudomonadota</taxon>
        <taxon>Alphaproteobacteria</taxon>
        <taxon>Caulobacterales</taxon>
        <taxon>Caulobacteraceae</taxon>
        <taxon>Brevundimonas</taxon>
    </lineage>
</organism>
<keyword evidence="3" id="KW-1185">Reference proteome</keyword>
<gene>
    <name evidence="2" type="ORF">ABIE19_001155</name>
</gene>
<evidence type="ECO:0008006" key="4">
    <source>
        <dbReference type="Google" id="ProtNLM"/>
    </source>
</evidence>